<protein>
    <submittedName>
        <fullName evidence="1 3">Uncharacterized protein</fullName>
    </submittedName>
</protein>
<keyword evidence="2" id="KW-1185">Reference proteome</keyword>
<sequence length="71" mass="7828">MLHRGIRTKHIDFGFEGKAPGLLLVPRWLYKTATACLHTLNMASFPAHMILGIAEAANWGTDGKLYMTNTG</sequence>
<dbReference type="EMBL" id="UZAN01051955">
    <property type="protein sequence ID" value="VDP89214.1"/>
    <property type="molecule type" value="Genomic_DNA"/>
</dbReference>
<name>A0A183AYG3_9TREM</name>
<dbReference type="AlphaFoldDB" id="A0A183AYG3"/>
<proteinExistence type="predicted"/>
<reference evidence="3" key="1">
    <citation type="submission" date="2016-06" db="UniProtKB">
        <authorList>
            <consortium name="WormBaseParasite"/>
        </authorList>
    </citation>
    <scope>IDENTIFICATION</scope>
</reference>
<evidence type="ECO:0000313" key="3">
    <source>
        <dbReference type="WBParaSite" id="ECPE_0001203301-mRNA-1"/>
    </source>
</evidence>
<gene>
    <name evidence="1" type="ORF">ECPE_LOCUS11998</name>
</gene>
<dbReference type="Proteomes" id="UP000272942">
    <property type="component" value="Unassembled WGS sequence"/>
</dbReference>
<evidence type="ECO:0000313" key="2">
    <source>
        <dbReference type="Proteomes" id="UP000272942"/>
    </source>
</evidence>
<accession>A0A183AYG3</accession>
<evidence type="ECO:0000313" key="1">
    <source>
        <dbReference type="EMBL" id="VDP89214.1"/>
    </source>
</evidence>
<dbReference type="WBParaSite" id="ECPE_0001203301-mRNA-1">
    <property type="protein sequence ID" value="ECPE_0001203301-mRNA-1"/>
    <property type="gene ID" value="ECPE_0001203301"/>
</dbReference>
<reference evidence="1 2" key="2">
    <citation type="submission" date="2018-11" db="EMBL/GenBank/DDBJ databases">
        <authorList>
            <consortium name="Pathogen Informatics"/>
        </authorList>
    </citation>
    <scope>NUCLEOTIDE SEQUENCE [LARGE SCALE GENOMIC DNA]</scope>
    <source>
        <strain evidence="1 2">Egypt</strain>
    </source>
</reference>
<organism evidence="3">
    <name type="scientific">Echinostoma caproni</name>
    <dbReference type="NCBI Taxonomy" id="27848"/>
    <lineage>
        <taxon>Eukaryota</taxon>
        <taxon>Metazoa</taxon>
        <taxon>Spiralia</taxon>
        <taxon>Lophotrochozoa</taxon>
        <taxon>Platyhelminthes</taxon>
        <taxon>Trematoda</taxon>
        <taxon>Digenea</taxon>
        <taxon>Plagiorchiida</taxon>
        <taxon>Echinostomata</taxon>
        <taxon>Echinostomatoidea</taxon>
        <taxon>Echinostomatidae</taxon>
        <taxon>Echinostoma</taxon>
    </lineage>
</organism>